<reference evidence="4" key="1">
    <citation type="submission" date="2020-03" db="EMBL/GenBank/DDBJ databases">
        <title>Draft Genome Sequence of Cylindrodendrum hubeiense.</title>
        <authorList>
            <person name="Buettner E."/>
            <person name="Kellner H."/>
        </authorList>
    </citation>
    <scope>NUCLEOTIDE SEQUENCE</scope>
    <source>
        <strain evidence="4">IHI 201604</strain>
    </source>
</reference>
<proteinExistence type="inferred from homology"/>
<dbReference type="InterPro" id="IPR036291">
    <property type="entry name" value="NAD(P)-bd_dom_sf"/>
</dbReference>
<gene>
    <name evidence="4" type="ORF">G7Z17_g2990</name>
</gene>
<evidence type="ECO:0008006" key="6">
    <source>
        <dbReference type="Google" id="ProtNLM"/>
    </source>
</evidence>
<dbReference type="EMBL" id="JAANBB010000033">
    <property type="protein sequence ID" value="KAF7554382.1"/>
    <property type="molecule type" value="Genomic_DNA"/>
</dbReference>
<comment type="similarity">
    <text evidence="1">Belongs to the short-chain dehydrogenases/reductases (SDR) family.</text>
</comment>
<protein>
    <recommendedName>
        <fullName evidence="6">WW domain-containing oxidoreductase</fullName>
    </recommendedName>
</protein>
<evidence type="ECO:0000313" key="5">
    <source>
        <dbReference type="Proteomes" id="UP000722485"/>
    </source>
</evidence>
<comment type="caution">
    <text evidence="4">The sequence shown here is derived from an EMBL/GenBank/DDBJ whole genome shotgun (WGS) entry which is preliminary data.</text>
</comment>
<evidence type="ECO:0000256" key="1">
    <source>
        <dbReference type="ARBA" id="ARBA00006484"/>
    </source>
</evidence>
<dbReference type="Proteomes" id="UP000722485">
    <property type="component" value="Unassembled WGS sequence"/>
</dbReference>
<dbReference type="GO" id="GO:0016491">
    <property type="term" value="F:oxidoreductase activity"/>
    <property type="evidence" value="ECO:0007669"/>
    <property type="project" value="UniProtKB-KW"/>
</dbReference>
<dbReference type="PANTHER" id="PTHR24320">
    <property type="entry name" value="RETINOL DEHYDROGENASE"/>
    <property type="match status" value="1"/>
</dbReference>
<dbReference type="PRINTS" id="PR00081">
    <property type="entry name" value="GDHRDH"/>
</dbReference>
<dbReference type="Pfam" id="PF00106">
    <property type="entry name" value="adh_short"/>
    <property type="match status" value="1"/>
</dbReference>
<evidence type="ECO:0000256" key="3">
    <source>
        <dbReference type="SAM" id="MobiDB-lite"/>
    </source>
</evidence>
<dbReference type="InterPro" id="IPR002347">
    <property type="entry name" value="SDR_fam"/>
</dbReference>
<keyword evidence="5" id="KW-1185">Reference proteome</keyword>
<dbReference type="SUPFAM" id="SSF51735">
    <property type="entry name" value="NAD(P)-binding Rossmann-fold domains"/>
    <property type="match status" value="1"/>
</dbReference>
<accession>A0A9P5HHV1</accession>
<dbReference type="PANTHER" id="PTHR24320:SF272">
    <property type="entry name" value="NAD(P)-BINDING ROSSMANN-FOLD SUPERFAMILY PROTEIN"/>
    <property type="match status" value="1"/>
</dbReference>
<dbReference type="AlphaFoldDB" id="A0A9P5HHV1"/>
<feature type="region of interest" description="Disordered" evidence="3">
    <location>
        <begin position="1"/>
        <end position="20"/>
    </location>
</feature>
<dbReference type="OrthoDB" id="191139at2759"/>
<keyword evidence="2" id="KW-0560">Oxidoreductase</keyword>
<organism evidence="4 5">
    <name type="scientific">Cylindrodendrum hubeiense</name>
    <dbReference type="NCBI Taxonomy" id="595255"/>
    <lineage>
        <taxon>Eukaryota</taxon>
        <taxon>Fungi</taxon>
        <taxon>Dikarya</taxon>
        <taxon>Ascomycota</taxon>
        <taxon>Pezizomycotina</taxon>
        <taxon>Sordariomycetes</taxon>
        <taxon>Hypocreomycetidae</taxon>
        <taxon>Hypocreales</taxon>
        <taxon>Nectriaceae</taxon>
        <taxon>Cylindrodendrum</taxon>
    </lineage>
</organism>
<sequence length="332" mass="35760">MSPYAAAHANPEGPGDSRPTSLQIVSDNAMEGKLVGKVAVITGVSAGLGIETTRALAATGARLILTARDLAKAKTALAEIWQEDKMELVEMDQNSLDSVRTAAKNILAKTDEISILISNAGIMAVPDLRLTKDGHESQFGVNHLSHFLFFQLLKPALLKASTPSFQSRVVMVSAAAHRISPIGASDDYLFQKSEYVPWIAYARSKTANVYMANQIERTYGSLGLHATSLHPGIIGTGLSQYIPAEVVEQLTKEYATIAKSPEQGAATTIWAAIGKEWEGRGGVYLNDCAEAERGEDDGVVSKGSYVSHTYNPDEEARLWKDSLKMVGLPEEN</sequence>
<name>A0A9P5HHV1_9HYPO</name>
<evidence type="ECO:0000256" key="2">
    <source>
        <dbReference type="ARBA" id="ARBA00023002"/>
    </source>
</evidence>
<dbReference type="Gene3D" id="3.40.50.720">
    <property type="entry name" value="NAD(P)-binding Rossmann-like Domain"/>
    <property type="match status" value="1"/>
</dbReference>
<evidence type="ECO:0000313" key="4">
    <source>
        <dbReference type="EMBL" id="KAF7554382.1"/>
    </source>
</evidence>